<evidence type="ECO:0000256" key="1">
    <source>
        <dbReference type="ARBA" id="ARBA00004496"/>
    </source>
</evidence>
<dbReference type="GO" id="GO:0005737">
    <property type="term" value="C:cytoplasm"/>
    <property type="evidence" value="ECO:0007669"/>
    <property type="project" value="UniProtKB-SubCell"/>
</dbReference>
<dbReference type="PROSITE" id="PS00372">
    <property type="entry name" value="PTS_EIIA_TYPE_2_HIS"/>
    <property type="match status" value="1"/>
</dbReference>
<dbReference type="RefSeq" id="WP_101353019.1">
    <property type="nucleotide sequence ID" value="NZ_PIQO01000002.1"/>
</dbReference>
<evidence type="ECO:0000313" key="14">
    <source>
        <dbReference type="EMBL" id="PKR86381.1"/>
    </source>
</evidence>
<evidence type="ECO:0000256" key="10">
    <source>
        <dbReference type="ARBA" id="ARBA00042072"/>
    </source>
</evidence>
<organism evidence="14 15">
    <name type="scientific">Heyndrickxia camelliae</name>
    <dbReference type="NCBI Taxonomy" id="1707093"/>
    <lineage>
        <taxon>Bacteria</taxon>
        <taxon>Bacillati</taxon>
        <taxon>Bacillota</taxon>
        <taxon>Bacilli</taxon>
        <taxon>Bacillales</taxon>
        <taxon>Bacillaceae</taxon>
        <taxon>Heyndrickxia</taxon>
    </lineage>
</organism>
<comment type="subcellular location">
    <subcellularLocation>
        <location evidence="1">Cytoplasm</location>
    </subcellularLocation>
</comment>
<reference evidence="14 15" key="1">
    <citation type="submission" date="2017-11" db="EMBL/GenBank/DDBJ databases">
        <title>Bacillus camelliae sp. nov., isolated from pu'er tea.</title>
        <authorList>
            <person name="Niu L."/>
        </authorList>
    </citation>
    <scope>NUCLEOTIDE SEQUENCE [LARGE SCALE GENOMIC DNA]</scope>
    <source>
        <strain evidence="14 15">7578-1</strain>
    </source>
</reference>
<dbReference type="Gene3D" id="3.40.50.2300">
    <property type="match status" value="1"/>
</dbReference>
<dbReference type="PANTHER" id="PTHR36203">
    <property type="entry name" value="ASCORBATE-SPECIFIC PTS SYSTEM EIIA COMPONENT"/>
    <property type="match status" value="1"/>
</dbReference>
<proteinExistence type="predicted"/>
<dbReference type="OrthoDB" id="369398at2"/>
<evidence type="ECO:0000256" key="2">
    <source>
        <dbReference type="ARBA" id="ARBA00022448"/>
    </source>
</evidence>
<dbReference type="InterPro" id="IPR002178">
    <property type="entry name" value="PTS_EIIA_type-2_dom"/>
</dbReference>
<keyword evidence="6" id="KW-0598">Phosphotransferase system</keyword>
<sequence>MFDHRSIQLLDQMIQYRRSTIPELMRKLKLSPRQFHYDLEKLNDGLKDIQLPPIKLIDNHYLVEDSLIDKWQNGDLPIKKNQLFFQESERIYLIYLYTFIRSEPVSNLHYQSLLHVSRNTALTDVKKVREFCLSMNVELQYNRTNGYHLKGTEEDKRRIASICLGSLLQFPLGRIGIEHIMTNWHRRLEIENIRRKTQELAKQFSVQFVKDRVDELCYLLAFIKVRHQRQTIQYPNDKQALILRQPLYEMGTQIANDLFGEAHQGESLYITIQLLSAIEGTSKAFQDPLLIKIADDIIEHFERVTLITIDEKTTLRDSLYAHLVPAYFRIQFGIPIANPLISKIKKEHWELFSFVKKALYPLEQSTGKLITDEEVGYFTLHFGGQFAERKKETRKYRALIVCPNGISSSLMMRSQLQQIFPEILFSDSTSLEQAKEADPESYDMIFSTVYLASPKPLYLMQPLLSTVEKNFLIQAVAADFSSLDYRTVSVEELMEVIHRYADVKDEQKLYDAISTKLWIKKSTERRYAPMLSEILTKDMIQFTEESLDWQTAIRVAAEPLQKTQKIQNSYIDAMIKKVTDIGAYIYLGKGIAIPHARPEDGVNQLGMSFLRTKKPVLLLDDESRSTDIFICLAAIDNHTHLKALSQLTKFLSNNDSLQALKEVATAEELINLIKKGEEE</sequence>
<gene>
    <name evidence="14" type="ORF">CWO92_04605</name>
</gene>
<dbReference type="Gene3D" id="1.10.1790.10">
    <property type="entry name" value="PRD domain"/>
    <property type="match status" value="1"/>
</dbReference>
<dbReference type="GO" id="GO:0016301">
    <property type="term" value="F:kinase activity"/>
    <property type="evidence" value="ECO:0007669"/>
    <property type="project" value="UniProtKB-KW"/>
</dbReference>
<keyword evidence="3" id="KW-0963">Cytoplasm</keyword>
<evidence type="ECO:0000256" key="5">
    <source>
        <dbReference type="ARBA" id="ARBA00022679"/>
    </source>
</evidence>
<accession>A0A2N3LP28</accession>
<evidence type="ECO:0000256" key="4">
    <source>
        <dbReference type="ARBA" id="ARBA00022553"/>
    </source>
</evidence>
<dbReference type="InterPro" id="IPR011608">
    <property type="entry name" value="PRD"/>
</dbReference>
<dbReference type="CDD" id="cd00211">
    <property type="entry name" value="PTS_IIA_fru"/>
    <property type="match status" value="1"/>
</dbReference>
<dbReference type="PROSITE" id="PS51094">
    <property type="entry name" value="PTS_EIIA_TYPE_2"/>
    <property type="match status" value="1"/>
</dbReference>
<keyword evidence="4" id="KW-0597">Phosphoprotein</keyword>
<evidence type="ECO:0000256" key="9">
    <source>
        <dbReference type="ARBA" id="ARBA00041175"/>
    </source>
</evidence>
<evidence type="ECO:0000259" key="13">
    <source>
        <dbReference type="PROSITE" id="PS51372"/>
    </source>
</evidence>
<dbReference type="InterPro" id="IPR051351">
    <property type="entry name" value="Ascorbate-PTS_EIIA_comp"/>
</dbReference>
<dbReference type="InterPro" id="IPR036095">
    <property type="entry name" value="PTS_EIIB-like_sf"/>
</dbReference>
<evidence type="ECO:0000256" key="8">
    <source>
        <dbReference type="ARBA" id="ARBA00037387"/>
    </source>
</evidence>
<evidence type="ECO:0000259" key="11">
    <source>
        <dbReference type="PROSITE" id="PS51094"/>
    </source>
</evidence>
<dbReference type="CDD" id="cd05568">
    <property type="entry name" value="PTS_IIB_bgl_like"/>
    <property type="match status" value="1"/>
</dbReference>
<dbReference type="SUPFAM" id="SSF52794">
    <property type="entry name" value="PTS system IIB component-like"/>
    <property type="match status" value="1"/>
</dbReference>
<comment type="caution">
    <text evidence="14">The sequence shown here is derived from an EMBL/GenBank/DDBJ whole genome shotgun (WGS) entry which is preliminary data.</text>
</comment>
<dbReference type="GO" id="GO:0009401">
    <property type="term" value="P:phosphoenolpyruvate-dependent sugar phosphotransferase system"/>
    <property type="evidence" value="ECO:0007669"/>
    <property type="project" value="UniProtKB-KW"/>
</dbReference>
<dbReference type="PROSITE" id="PS51099">
    <property type="entry name" value="PTS_EIIB_TYPE_2"/>
    <property type="match status" value="1"/>
</dbReference>
<keyword evidence="15" id="KW-1185">Reference proteome</keyword>
<name>A0A2N3LP28_9BACI</name>
<dbReference type="SUPFAM" id="SSF55804">
    <property type="entry name" value="Phoshotransferase/anion transport protein"/>
    <property type="match status" value="1"/>
</dbReference>
<dbReference type="Proteomes" id="UP000233440">
    <property type="component" value="Unassembled WGS sequence"/>
</dbReference>
<dbReference type="AlphaFoldDB" id="A0A2N3LP28"/>
<keyword evidence="5" id="KW-0808">Transferase</keyword>
<dbReference type="GO" id="GO:0008982">
    <property type="term" value="F:protein-N(PI)-phosphohistidine-sugar phosphotransferase activity"/>
    <property type="evidence" value="ECO:0007669"/>
    <property type="project" value="InterPro"/>
</dbReference>
<evidence type="ECO:0000256" key="3">
    <source>
        <dbReference type="ARBA" id="ARBA00022490"/>
    </source>
</evidence>
<dbReference type="GO" id="GO:0006355">
    <property type="term" value="P:regulation of DNA-templated transcription"/>
    <property type="evidence" value="ECO:0007669"/>
    <property type="project" value="InterPro"/>
</dbReference>
<keyword evidence="7" id="KW-0418">Kinase</keyword>
<dbReference type="InterPro" id="IPR013011">
    <property type="entry name" value="PTS_EIIB_2"/>
</dbReference>
<evidence type="ECO:0000256" key="7">
    <source>
        <dbReference type="ARBA" id="ARBA00022777"/>
    </source>
</evidence>
<evidence type="ECO:0000313" key="15">
    <source>
        <dbReference type="Proteomes" id="UP000233440"/>
    </source>
</evidence>
<comment type="function">
    <text evidence="8">The phosphoenolpyruvate-dependent sugar phosphotransferase system (sugar PTS), a major carbohydrate active transport system, catalyzes the phosphorylation of incoming sugar substrates concomitantly with their translocation across the cell membrane. The enzyme II UlaABC PTS system is involved in ascorbate transport.</text>
</comment>
<dbReference type="Pfam" id="PF00874">
    <property type="entry name" value="PRD"/>
    <property type="match status" value="1"/>
</dbReference>
<protein>
    <recommendedName>
        <fullName evidence="9">Ascorbate-specific PTS system EIIA component</fullName>
    </recommendedName>
    <alternativeName>
        <fullName evidence="10">Ascorbate-specific phosphotransferase enzyme IIA component</fullName>
    </alternativeName>
</protein>
<dbReference type="Pfam" id="PF00359">
    <property type="entry name" value="PTS_EIIA_2"/>
    <property type="match status" value="1"/>
</dbReference>
<dbReference type="PROSITE" id="PS51372">
    <property type="entry name" value="PRD_2"/>
    <property type="match status" value="1"/>
</dbReference>
<dbReference type="InterPro" id="IPR016152">
    <property type="entry name" value="PTrfase/Anion_transptr"/>
</dbReference>
<feature type="domain" description="PRD" evidence="13">
    <location>
        <begin position="285"/>
        <end position="392"/>
    </location>
</feature>
<keyword evidence="2" id="KW-0813">Transport</keyword>
<feature type="domain" description="PTS EIIA type-2" evidence="11">
    <location>
        <begin position="533"/>
        <end position="676"/>
    </location>
</feature>
<evidence type="ECO:0000256" key="6">
    <source>
        <dbReference type="ARBA" id="ARBA00022683"/>
    </source>
</evidence>
<dbReference type="EMBL" id="PIQO01000002">
    <property type="protein sequence ID" value="PKR86381.1"/>
    <property type="molecule type" value="Genomic_DNA"/>
</dbReference>
<dbReference type="PANTHER" id="PTHR36203:SF1">
    <property type="entry name" value="ASCORBATE-SPECIFIC PTS SYSTEM EIIA COMPONENT"/>
    <property type="match status" value="1"/>
</dbReference>
<dbReference type="SUPFAM" id="SSF63520">
    <property type="entry name" value="PTS-regulatory domain, PRD"/>
    <property type="match status" value="1"/>
</dbReference>
<feature type="domain" description="PTS EIIB type-2" evidence="12">
    <location>
        <begin position="396"/>
        <end position="484"/>
    </location>
</feature>
<dbReference type="InterPro" id="IPR036634">
    <property type="entry name" value="PRD_sf"/>
</dbReference>
<dbReference type="Gene3D" id="3.40.930.10">
    <property type="entry name" value="Mannitol-specific EII, Chain A"/>
    <property type="match status" value="1"/>
</dbReference>
<evidence type="ECO:0000259" key="12">
    <source>
        <dbReference type="PROSITE" id="PS51099"/>
    </source>
</evidence>